<feature type="compositionally biased region" description="Basic and acidic residues" evidence="5">
    <location>
        <begin position="635"/>
        <end position="648"/>
    </location>
</feature>
<comment type="caution">
    <text evidence="6">The sequence shown here is derived from an EMBL/GenBank/DDBJ whole genome shotgun (WGS) entry which is preliminary data.</text>
</comment>
<proteinExistence type="inferred from homology"/>
<feature type="compositionally biased region" description="Basic residues" evidence="5">
    <location>
        <begin position="800"/>
        <end position="811"/>
    </location>
</feature>
<feature type="compositionally biased region" description="Basic residues" evidence="5">
    <location>
        <begin position="568"/>
        <end position="579"/>
    </location>
</feature>
<evidence type="ECO:0000313" key="7">
    <source>
        <dbReference type="Proteomes" id="UP001516023"/>
    </source>
</evidence>
<comment type="subcellular location">
    <subcellularLocation>
        <location evidence="1">Nucleus</location>
    </subcellularLocation>
</comment>
<feature type="compositionally biased region" description="Polar residues" evidence="5">
    <location>
        <begin position="624"/>
        <end position="634"/>
    </location>
</feature>
<dbReference type="PANTHER" id="PTHR13026:SF0">
    <property type="entry name" value="RIBOSOMAL RNA PROCESSING 1B"/>
    <property type="match status" value="1"/>
</dbReference>
<feature type="region of interest" description="Disordered" evidence="5">
    <location>
        <begin position="522"/>
        <end position="811"/>
    </location>
</feature>
<feature type="region of interest" description="Disordered" evidence="5">
    <location>
        <begin position="290"/>
        <end position="314"/>
    </location>
</feature>
<feature type="region of interest" description="Disordered" evidence="5">
    <location>
        <begin position="31"/>
        <end position="94"/>
    </location>
</feature>
<keyword evidence="4" id="KW-0539">Nucleus</keyword>
<feature type="compositionally biased region" description="Basic and acidic residues" evidence="5">
    <location>
        <begin position="663"/>
        <end position="673"/>
    </location>
</feature>
<dbReference type="GO" id="GO:0005634">
    <property type="term" value="C:nucleus"/>
    <property type="evidence" value="ECO:0007669"/>
    <property type="project" value="UniProtKB-SubCell"/>
</dbReference>
<name>A0ABD3QWL4_9STRA</name>
<feature type="compositionally biased region" description="Acidic residues" evidence="5">
    <location>
        <begin position="290"/>
        <end position="305"/>
    </location>
</feature>
<organism evidence="6 7">
    <name type="scientific">Cyclotella cryptica</name>
    <dbReference type="NCBI Taxonomy" id="29204"/>
    <lineage>
        <taxon>Eukaryota</taxon>
        <taxon>Sar</taxon>
        <taxon>Stramenopiles</taxon>
        <taxon>Ochrophyta</taxon>
        <taxon>Bacillariophyta</taxon>
        <taxon>Coscinodiscophyceae</taxon>
        <taxon>Thalassiosirophycidae</taxon>
        <taxon>Stephanodiscales</taxon>
        <taxon>Stephanodiscaceae</taxon>
        <taxon>Cyclotella</taxon>
    </lineage>
</organism>
<dbReference type="EMBL" id="JABMIG020000008">
    <property type="protein sequence ID" value="KAL3804344.1"/>
    <property type="molecule type" value="Genomic_DNA"/>
</dbReference>
<feature type="compositionally biased region" description="Polar residues" evidence="5">
    <location>
        <begin position="705"/>
        <end position="714"/>
    </location>
</feature>
<gene>
    <name evidence="6" type="ORF">HJC23_011272</name>
</gene>
<keyword evidence="3" id="KW-0698">rRNA processing</keyword>
<evidence type="ECO:0000256" key="5">
    <source>
        <dbReference type="SAM" id="MobiDB-lite"/>
    </source>
</evidence>
<feature type="compositionally biased region" description="Acidic residues" evidence="5">
    <location>
        <begin position="525"/>
        <end position="536"/>
    </location>
</feature>
<sequence>MTMGTWRVVPQKFSTVQAAKEKSETPVYCVGRATNKRNGTQTNNSLAPHTTMGSENMTPSSATPNPAKPALSKRQRRLQGPNPSNTWQQQPRIKSASARARAYISYAGLADDKQTSDAKNASSKKTQRASKTIDPTLDLHSPEVKFGRMLGGTDQRSRHQAVQMLRDYLRARADIGTGSGISELDLMKLWKRLWYTLYMADKVPVQDKLSQILAELMWCLSGSEEDDEYAGQLYLQMDEEVEDFLDEEDVDDEEEEDTCSFDKEMIENFKETESDEDSDGFKVLSVERVEGDEDDDSNDNENDADDVPHQEDEKHCRGAHLVSLYIATFLRTVRREWGNVDKHRVDKFYTAVRLMLSEAYKYMAKRYWNMGIVRLFNDVLYEEALSQTPNGLRYHLIDICVEELAKVNKDATVPLTEATFLDCLEPFFAMAQRVDDKNVQKRVMNSVLLKFLNEYSFVSEVAIGDESDEDDAKLLILRHVHVGTVAKFIFEIASDGDTDERYRKGLYEMHKTFIRQIRVAGRDVDTEDGKDEDEEAFCVANDDTTMDDAKEEAEPSNKSTEPVAPRSKQSKKKKKKQKQQKTDDNATNSSLVTATEITTSGEEPPTKASKKKKRKHQEDEVHVSETTASVLNTPSEEHSDDQKAKDGDSAPSTKSSKKKKRKQQETKESKTEGVDSMEFKGSNPTEVTPVPKKKKKKKLKESAPSGDSPSTANSDGAGKVCSNMKQTNVSPASSDGEGQSSTSASKRVSFGAMNQAKSHKASMKALKTLTPKVWSTANRTPDKSILIKRPESEKKEKKSSSSRKKKPKHGA</sequence>
<comment type="similarity">
    <text evidence="2">Belongs to the RRP1 family.</text>
</comment>
<reference evidence="6 7" key="1">
    <citation type="journal article" date="2020" name="G3 (Bethesda)">
        <title>Improved Reference Genome for Cyclotella cryptica CCMP332, a Model for Cell Wall Morphogenesis, Salinity Adaptation, and Lipid Production in Diatoms (Bacillariophyta).</title>
        <authorList>
            <person name="Roberts W.R."/>
            <person name="Downey K.M."/>
            <person name="Ruck E.C."/>
            <person name="Traller J.C."/>
            <person name="Alverson A.J."/>
        </authorList>
    </citation>
    <scope>NUCLEOTIDE SEQUENCE [LARGE SCALE GENOMIC DNA]</scope>
    <source>
        <strain evidence="6 7">CCMP332</strain>
    </source>
</reference>
<feature type="compositionally biased region" description="Polar residues" evidence="5">
    <location>
        <begin position="36"/>
        <end position="64"/>
    </location>
</feature>
<evidence type="ECO:0000313" key="6">
    <source>
        <dbReference type="EMBL" id="KAL3804344.1"/>
    </source>
</evidence>
<dbReference type="Pfam" id="PF05997">
    <property type="entry name" value="Nop52"/>
    <property type="match status" value="1"/>
</dbReference>
<protein>
    <recommendedName>
        <fullName evidence="8">Timeless N-terminal domain-containing protein</fullName>
    </recommendedName>
</protein>
<evidence type="ECO:0008006" key="8">
    <source>
        <dbReference type="Google" id="ProtNLM"/>
    </source>
</evidence>
<accession>A0ABD3QWL4</accession>
<evidence type="ECO:0000256" key="1">
    <source>
        <dbReference type="ARBA" id="ARBA00004123"/>
    </source>
</evidence>
<feature type="compositionally biased region" description="Basic and acidic residues" evidence="5">
    <location>
        <begin position="788"/>
        <end position="799"/>
    </location>
</feature>
<evidence type="ECO:0000256" key="2">
    <source>
        <dbReference type="ARBA" id="ARBA00006374"/>
    </source>
</evidence>
<dbReference type="PANTHER" id="PTHR13026">
    <property type="entry name" value="NNP-1 PROTEIN NOVEL NUCLEAR PROTEIN 1 NOP52"/>
    <property type="match status" value="1"/>
</dbReference>
<feature type="compositionally biased region" description="Polar residues" evidence="5">
    <location>
        <begin position="585"/>
        <end position="601"/>
    </location>
</feature>
<feature type="compositionally biased region" description="Polar residues" evidence="5">
    <location>
        <begin position="81"/>
        <end position="91"/>
    </location>
</feature>
<dbReference type="AlphaFoldDB" id="A0ABD3QWL4"/>
<dbReference type="GO" id="GO:0006364">
    <property type="term" value="P:rRNA processing"/>
    <property type="evidence" value="ECO:0007669"/>
    <property type="project" value="UniProtKB-KW"/>
</dbReference>
<dbReference type="Proteomes" id="UP001516023">
    <property type="component" value="Unassembled WGS sequence"/>
</dbReference>
<evidence type="ECO:0000256" key="4">
    <source>
        <dbReference type="ARBA" id="ARBA00023242"/>
    </source>
</evidence>
<feature type="region of interest" description="Disordered" evidence="5">
    <location>
        <begin position="111"/>
        <end position="135"/>
    </location>
</feature>
<feature type="compositionally biased region" description="Polar residues" evidence="5">
    <location>
        <begin position="723"/>
        <end position="746"/>
    </location>
</feature>
<keyword evidence="7" id="KW-1185">Reference proteome</keyword>
<evidence type="ECO:0000256" key="3">
    <source>
        <dbReference type="ARBA" id="ARBA00022552"/>
    </source>
</evidence>
<dbReference type="InterPro" id="IPR010301">
    <property type="entry name" value="RRP1"/>
</dbReference>